<dbReference type="EMBL" id="NKXS01006023">
    <property type="protein sequence ID" value="PIN02202.1"/>
    <property type="molecule type" value="Genomic_DNA"/>
</dbReference>
<keyword evidence="2" id="KW-0808">Transferase</keyword>
<dbReference type="Proteomes" id="UP000231279">
    <property type="component" value="Unassembled WGS sequence"/>
</dbReference>
<comment type="similarity">
    <text evidence="1">Belongs to the plant acyltransferase family.</text>
</comment>
<dbReference type="InterPro" id="IPR023213">
    <property type="entry name" value="CAT-like_dom_sf"/>
</dbReference>
<dbReference type="InterPro" id="IPR050317">
    <property type="entry name" value="Plant_Fungal_Acyltransferase"/>
</dbReference>
<evidence type="ECO:0000256" key="1">
    <source>
        <dbReference type="ARBA" id="ARBA00009861"/>
    </source>
</evidence>
<name>A0A2G9GAE6_9LAMI</name>
<dbReference type="SUPFAM" id="SSF52777">
    <property type="entry name" value="CoA-dependent acyltransferases"/>
    <property type="match status" value="1"/>
</dbReference>
<dbReference type="OrthoDB" id="671439at2759"/>
<dbReference type="PANTHER" id="PTHR31642:SF316">
    <property type="entry name" value="PROTEIN ECERIFERUM 26-LIKE"/>
    <property type="match status" value="1"/>
</dbReference>
<gene>
    <name evidence="2" type="ORF">CDL12_25285</name>
</gene>
<organism evidence="2 3">
    <name type="scientific">Handroanthus impetiginosus</name>
    <dbReference type="NCBI Taxonomy" id="429701"/>
    <lineage>
        <taxon>Eukaryota</taxon>
        <taxon>Viridiplantae</taxon>
        <taxon>Streptophyta</taxon>
        <taxon>Embryophyta</taxon>
        <taxon>Tracheophyta</taxon>
        <taxon>Spermatophyta</taxon>
        <taxon>Magnoliopsida</taxon>
        <taxon>eudicotyledons</taxon>
        <taxon>Gunneridae</taxon>
        <taxon>Pentapetalae</taxon>
        <taxon>asterids</taxon>
        <taxon>lamiids</taxon>
        <taxon>Lamiales</taxon>
        <taxon>Bignoniaceae</taxon>
        <taxon>Crescentiina</taxon>
        <taxon>Tabebuia alliance</taxon>
        <taxon>Handroanthus</taxon>
    </lineage>
</organism>
<reference evidence="3" key="1">
    <citation type="journal article" date="2018" name="Gigascience">
        <title>Genome assembly of the Pink Ipe (Handroanthus impetiginosus, Bignoniaceae), a highly valued, ecologically keystone Neotropical timber forest tree.</title>
        <authorList>
            <person name="Silva-Junior O.B."/>
            <person name="Grattapaglia D."/>
            <person name="Novaes E."/>
            <person name="Collevatti R.G."/>
        </authorList>
    </citation>
    <scope>NUCLEOTIDE SEQUENCE [LARGE SCALE GENOMIC DNA]</scope>
    <source>
        <strain evidence="3">cv. UFG-1</strain>
    </source>
</reference>
<evidence type="ECO:0000313" key="3">
    <source>
        <dbReference type="Proteomes" id="UP000231279"/>
    </source>
</evidence>
<dbReference type="Pfam" id="PF02458">
    <property type="entry name" value="Transferase"/>
    <property type="match status" value="1"/>
</dbReference>
<comment type="caution">
    <text evidence="2">The sequence shown here is derived from an EMBL/GenBank/DDBJ whole genome shotgun (WGS) entry which is preliminary data.</text>
</comment>
<keyword evidence="2" id="KW-0012">Acyltransferase</keyword>
<dbReference type="GO" id="GO:0047205">
    <property type="term" value="F:quinate O-hydroxycinnamoyltransferase activity"/>
    <property type="evidence" value="ECO:0007669"/>
    <property type="project" value="UniProtKB-EC"/>
</dbReference>
<dbReference type="PANTHER" id="PTHR31642">
    <property type="entry name" value="TRICHOTHECENE 3-O-ACETYLTRANSFERASE"/>
    <property type="match status" value="1"/>
</dbReference>
<keyword evidence="3" id="KW-1185">Reference proteome</keyword>
<accession>A0A2G9GAE6</accession>
<sequence>MEKLSRVKVQSMLSVVSSKPIESGKIHRFSSLDQAMGLHTIHIVFYYSSNPFEDGPMPSDLDNLRVALSRLLDQFPTVTGRLTRGVDGAWEVKCNDAGVRMLQASVGCTLVEWLRSADASEERDLTVWEDMPQDPSFWSPFRIQITNFKCGGVAIGLSCSHIHADITSATMLIKSWAEVHSGQPLTHSPIFHLPPAISSPNNSISSFSPSKYTDPPPKMSTITMKFSGPVIKKHLLQIQKQCPDATPFDILVALFWSRIAHWQEPLPNDKQKQTRSLCICTDSRRNQQITYGYFGNALYFSVLDVDADKLMSGELGLVTESVHNHIEGLKRDDFLSFINSFGEERNKDEKGPFQMYGPRLTCISIEHENMMYDAMFRKGERPVHVSYHVGNVGREGLIMVMPSGDAGLGQIVMVTLPEKQVASLSKDQAVLDLEPVMVLSGMR</sequence>
<dbReference type="Gene3D" id="3.30.559.10">
    <property type="entry name" value="Chloramphenicol acetyltransferase-like domain"/>
    <property type="match status" value="2"/>
</dbReference>
<dbReference type="STRING" id="429701.A0A2G9GAE6"/>
<dbReference type="EC" id="2.3.1.99" evidence="2"/>
<evidence type="ECO:0000313" key="2">
    <source>
        <dbReference type="EMBL" id="PIN02202.1"/>
    </source>
</evidence>
<proteinExistence type="inferred from homology"/>
<dbReference type="AlphaFoldDB" id="A0A2G9GAE6"/>
<protein>
    <submittedName>
        <fullName evidence="2">Quinate O-hydroxycinnamoyltransferase</fullName>
        <ecNumber evidence="2">2.3.1.99</ecNumber>
    </submittedName>
</protein>